<accession>A0A1F7FLH1</accession>
<reference evidence="2 3" key="1">
    <citation type="journal article" date="2016" name="Nat. Commun.">
        <title>Thousands of microbial genomes shed light on interconnected biogeochemical processes in an aquifer system.</title>
        <authorList>
            <person name="Anantharaman K."/>
            <person name="Brown C.T."/>
            <person name="Hug L.A."/>
            <person name="Sharon I."/>
            <person name="Castelle C.J."/>
            <person name="Probst A.J."/>
            <person name="Thomas B.C."/>
            <person name="Singh A."/>
            <person name="Wilkins M.J."/>
            <person name="Karaoz U."/>
            <person name="Brodie E.L."/>
            <person name="Williams K.H."/>
            <person name="Hubbard S.S."/>
            <person name="Banfield J.F."/>
        </authorList>
    </citation>
    <scope>NUCLEOTIDE SEQUENCE [LARGE SCALE GENOMIC DNA]</scope>
</reference>
<dbReference type="EMBL" id="MFYX01000003">
    <property type="protein sequence ID" value="OGK07559.1"/>
    <property type="molecule type" value="Genomic_DNA"/>
</dbReference>
<dbReference type="SUPFAM" id="SSF48317">
    <property type="entry name" value="Acid phosphatase/Vanadium-dependent haloperoxidase"/>
    <property type="match status" value="1"/>
</dbReference>
<dbReference type="Proteomes" id="UP000179243">
    <property type="component" value="Unassembled WGS sequence"/>
</dbReference>
<evidence type="ECO:0000313" key="3">
    <source>
        <dbReference type="Proteomes" id="UP000179243"/>
    </source>
</evidence>
<evidence type="ECO:0000259" key="1">
    <source>
        <dbReference type="SMART" id="SM00014"/>
    </source>
</evidence>
<dbReference type="CDD" id="cd01610">
    <property type="entry name" value="PAP2_like"/>
    <property type="match status" value="1"/>
</dbReference>
<feature type="domain" description="Phosphatidic acid phosphatase type 2/haloperoxidase" evidence="1">
    <location>
        <begin position="67"/>
        <end position="184"/>
    </location>
</feature>
<dbReference type="InterPro" id="IPR036938">
    <property type="entry name" value="PAP2/HPO_sf"/>
</dbReference>
<name>A0A1F7FLH1_UNCRA</name>
<protein>
    <recommendedName>
        <fullName evidence="1">Phosphatidic acid phosphatase type 2/haloperoxidase domain-containing protein</fullName>
    </recommendedName>
</protein>
<dbReference type="AlphaFoldDB" id="A0A1F7FLH1"/>
<comment type="caution">
    <text evidence="2">The sequence shown here is derived from an EMBL/GenBank/DDBJ whole genome shotgun (WGS) entry which is preliminary data.</text>
</comment>
<sequence>MFCLNAHCAAAVPGIDARVFYAINSTRNTFFNGASLVLYDAVWLSPVLYTYSLGYGHFKQDEGARTFGKIGLASTASSLVLVQTMKYVVQRERPAVSLRHVRGSYAPGLLAFLLPPEKYSCPSQTAALAASQAIVWGTAYPDWQRWLVALALLNGWAGIYEGADYPLDVVAGYAVGAGSAFAAMALMKTYSPKLDIRNASVRAPIIIITRNF</sequence>
<gene>
    <name evidence="2" type="ORF">A2519_01525</name>
</gene>
<dbReference type="SMART" id="SM00014">
    <property type="entry name" value="acidPPc"/>
    <property type="match status" value="1"/>
</dbReference>
<evidence type="ECO:0000313" key="2">
    <source>
        <dbReference type="EMBL" id="OGK07559.1"/>
    </source>
</evidence>
<proteinExistence type="predicted"/>
<dbReference type="Gene3D" id="1.20.144.10">
    <property type="entry name" value="Phosphatidic acid phosphatase type 2/haloperoxidase"/>
    <property type="match status" value="1"/>
</dbReference>
<dbReference type="InterPro" id="IPR000326">
    <property type="entry name" value="PAP2/HPO"/>
</dbReference>
<organism evidence="2 3">
    <name type="scientific">Candidatus Raymondbacteria bacterium RIFOXYD12_FULL_49_13</name>
    <dbReference type="NCBI Taxonomy" id="1817890"/>
    <lineage>
        <taxon>Bacteria</taxon>
        <taxon>Raymondiibacteriota</taxon>
    </lineage>
</organism>
<dbReference type="Pfam" id="PF01569">
    <property type="entry name" value="PAP2"/>
    <property type="match status" value="1"/>
</dbReference>